<dbReference type="AlphaFoldDB" id="X1UX97"/>
<dbReference type="EMBL" id="BARW01033296">
    <property type="protein sequence ID" value="GAJ08227.1"/>
    <property type="molecule type" value="Genomic_DNA"/>
</dbReference>
<evidence type="ECO:0000313" key="1">
    <source>
        <dbReference type="EMBL" id="GAJ08227.1"/>
    </source>
</evidence>
<sequence>MQKTVFFGPFIGEFGWELLFWQGWVRKVCKGEFKDYHKIAATVPGRQPFYPYVDQFWPLPESFLKLGLSGHGYYTDGWRGGYPGRQLQVYTLRSVVGPLLGLHRRHRVWVEKPVDAPDVEPQAEAMLVEFKQRLPEDTIYFVPWKWNRYGPDGLEFGLRIPQGVRPTSDMPVIKHIDFTYQLLEYLEPTPEGERTFRQIVLDERRLIAIFPRCRVIRRADKNWAREKYVEL</sequence>
<accession>X1UX97</accession>
<reference evidence="1" key="1">
    <citation type="journal article" date="2014" name="Front. Microbiol.">
        <title>High frequency of phylogenetically diverse reductive dehalogenase-homologous genes in deep subseafloor sedimentary metagenomes.</title>
        <authorList>
            <person name="Kawai M."/>
            <person name="Futagami T."/>
            <person name="Toyoda A."/>
            <person name="Takaki Y."/>
            <person name="Nishi S."/>
            <person name="Hori S."/>
            <person name="Arai W."/>
            <person name="Tsubouchi T."/>
            <person name="Morono Y."/>
            <person name="Uchiyama I."/>
            <person name="Ito T."/>
            <person name="Fujiyama A."/>
            <person name="Inagaki F."/>
            <person name="Takami H."/>
        </authorList>
    </citation>
    <scope>NUCLEOTIDE SEQUENCE</scope>
    <source>
        <strain evidence="1">Expedition CK06-06</strain>
    </source>
</reference>
<protein>
    <submittedName>
        <fullName evidence="1">Uncharacterized protein</fullName>
    </submittedName>
</protein>
<proteinExistence type="predicted"/>
<feature type="non-terminal residue" evidence="1">
    <location>
        <position position="231"/>
    </location>
</feature>
<name>X1UX97_9ZZZZ</name>
<gene>
    <name evidence="1" type="ORF">S12H4_52470</name>
</gene>
<comment type="caution">
    <text evidence="1">The sequence shown here is derived from an EMBL/GenBank/DDBJ whole genome shotgun (WGS) entry which is preliminary data.</text>
</comment>
<organism evidence="1">
    <name type="scientific">marine sediment metagenome</name>
    <dbReference type="NCBI Taxonomy" id="412755"/>
    <lineage>
        <taxon>unclassified sequences</taxon>
        <taxon>metagenomes</taxon>
        <taxon>ecological metagenomes</taxon>
    </lineage>
</organism>